<evidence type="ECO:0000259" key="5">
    <source>
        <dbReference type="PROSITE" id="PS50931"/>
    </source>
</evidence>
<name>A0A1X3D8G3_9NEIS</name>
<dbReference type="GeneID" id="94581304"/>
<evidence type="ECO:0000256" key="2">
    <source>
        <dbReference type="ARBA" id="ARBA00023015"/>
    </source>
</evidence>
<dbReference type="InterPro" id="IPR005119">
    <property type="entry name" value="LysR_subst-bd"/>
</dbReference>
<evidence type="ECO:0000313" key="7">
    <source>
        <dbReference type="Proteomes" id="UP000193118"/>
    </source>
</evidence>
<dbReference type="FunFam" id="1.10.10.10:FF:000001">
    <property type="entry name" value="LysR family transcriptional regulator"/>
    <property type="match status" value="1"/>
</dbReference>
<feature type="domain" description="HTH lysR-type" evidence="5">
    <location>
        <begin position="1"/>
        <end position="59"/>
    </location>
</feature>
<keyword evidence="3" id="KW-0238">DNA-binding</keyword>
<dbReference type="STRING" id="194197.BWD09_07650"/>
<dbReference type="RefSeq" id="WP_085366112.1">
    <property type="nucleotide sequence ID" value="NZ_CAUJPZ010000031.1"/>
</dbReference>
<evidence type="ECO:0000256" key="1">
    <source>
        <dbReference type="ARBA" id="ARBA00009437"/>
    </source>
</evidence>
<comment type="similarity">
    <text evidence="1">Belongs to the LysR transcriptional regulatory family.</text>
</comment>
<dbReference type="OrthoDB" id="8678019at2"/>
<dbReference type="SUPFAM" id="SSF53850">
    <property type="entry name" value="Periplasmic binding protein-like II"/>
    <property type="match status" value="1"/>
</dbReference>
<dbReference type="EMBL" id="MTBO01000017">
    <property type="protein sequence ID" value="OSI16208.1"/>
    <property type="molecule type" value="Genomic_DNA"/>
</dbReference>
<dbReference type="Proteomes" id="UP000193118">
    <property type="component" value="Unassembled WGS sequence"/>
</dbReference>
<dbReference type="InterPro" id="IPR036390">
    <property type="entry name" value="WH_DNA-bd_sf"/>
</dbReference>
<keyword evidence="7" id="KW-1185">Reference proteome</keyword>
<dbReference type="Gene3D" id="3.40.190.290">
    <property type="match status" value="1"/>
</dbReference>
<gene>
    <name evidence="6" type="ORF">BWD09_07650</name>
</gene>
<dbReference type="PANTHER" id="PTHR30537:SF30">
    <property type="entry name" value="TRANSCRIPTIONAL REGULATOR-RELATED"/>
    <property type="match status" value="1"/>
</dbReference>
<dbReference type="InterPro" id="IPR000847">
    <property type="entry name" value="LysR_HTH_N"/>
</dbReference>
<dbReference type="AlphaFoldDB" id="A0A1X3D8G3"/>
<dbReference type="InterPro" id="IPR036388">
    <property type="entry name" value="WH-like_DNA-bd_sf"/>
</dbReference>
<comment type="caution">
    <text evidence="6">The sequence shown here is derived from an EMBL/GenBank/DDBJ whole genome shotgun (WGS) entry which is preliminary data.</text>
</comment>
<dbReference type="Gene3D" id="1.10.10.10">
    <property type="entry name" value="Winged helix-like DNA-binding domain superfamily/Winged helix DNA-binding domain"/>
    <property type="match status" value="1"/>
</dbReference>
<evidence type="ECO:0000313" key="6">
    <source>
        <dbReference type="EMBL" id="OSI16208.1"/>
    </source>
</evidence>
<evidence type="ECO:0000256" key="3">
    <source>
        <dbReference type="ARBA" id="ARBA00023125"/>
    </source>
</evidence>
<dbReference type="GO" id="GO:0006351">
    <property type="term" value="P:DNA-templated transcription"/>
    <property type="evidence" value="ECO:0007669"/>
    <property type="project" value="TreeGrafter"/>
</dbReference>
<keyword evidence="4" id="KW-0804">Transcription</keyword>
<dbReference type="PANTHER" id="PTHR30537">
    <property type="entry name" value="HTH-TYPE TRANSCRIPTIONAL REGULATOR"/>
    <property type="match status" value="1"/>
</dbReference>
<sequence length="299" mass="32751">MQDIKPLLVFAAVLEHGSMNAAAAALGMTPSAVSQHITRLESLHGVKLLNRSTRHLAPTDAGRALAVHCGRLRRTLADTQTALDNLKTEAAGEVHLAITSGIADTQMFQTALKRLQREYPNIRPVLHVGDRLLDLQQGGIDIAIRGGEHSLDNPDLIARHLVAWPWQICAAPDYLAQHPPITRPEQLHGHRWLHFLPVRITLRHGTESYLLDIADSMPCNQLATVRSLTAGGVGLSLQLEGEVRQYVRQGRLAVVLPEWSLPVVNLYAVTSYRVQSAKTEAALRVLQEAFAAASSETTE</sequence>
<protein>
    <submittedName>
        <fullName evidence="6">LysR family transcriptional regulator</fullName>
    </submittedName>
</protein>
<proteinExistence type="inferred from homology"/>
<dbReference type="Pfam" id="PF00126">
    <property type="entry name" value="HTH_1"/>
    <property type="match status" value="1"/>
</dbReference>
<dbReference type="Pfam" id="PF03466">
    <property type="entry name" value="LysR_substrate"/>
    <property type="match status" value="1"/>
</dbReference>
<evidence type="ECO:0000256" key="4">
    <source>
        <dbReference type="ARBA" id="ARBA00023163"/>
    </source>
</evidence>
<dbReference type="GO" id="GO:0043565">
    <property type="term" value="F:sequence-specific DNA binding"/>
    <property type="evidence" value="ECO:0007669"/>
    <property type="project" value="TreeGrafter"/>
</dbReference>
<organism evidence="6 7">
    <name type="scientific">Neisseria dentiae</name>
    <dbReference type="NCBI Taxonomy" id="194197"/>
    <lineage>
        <taxon>Bacteria</taxon>
        <taxon>Pseudomonadati</taxon>
        <taxon>Pseudomonadota</taxon>
        <taxon>Betaproteobacteria</taxon>
        <taxon>Neisseriales</taxon>
        <taxon>Neisseriaceae</taxon>
        <taxon>Neisseria</taxon>
    </lineage>
</organism>
<keyword evidence="2" id="KW-0805">Transcription regulation</keyword>
<accession>A0A1X3D8G3</accession>
<dbReference type="PROSITE" id="PS50931">
    <property type="entry name" value="HTH_LYSR"/>
    <property type="match status" value="1"/>
</dbReference>
<dbReference type="GO" id="GO:0003700">
    <property type="term" value="F:DNA-binding transcription factor activity"/>
    <property type="evidence" value="ECO:0007669"/>
    <property type="project" value="InterPro"/>
</dbReference>
<dbReference type="SUPFAM" id="SSF46785">
    <property type="entry name" value="Winged helix' DNA-binding domain"/>
    <property type="match status" value="1"/>
</dbReference>
<dbReference type="InterPro" id="IPR058163">
    <property type="entry name" value="LysR-type_TF_proteobact-type"/>
</dbReference>
<reference evidence="7" key="1">
    <citation type="submission" date="2017-01" db="EMBL/GenBank/DDBJ databases">
        <authorList>
            <person name="Wolfgang W.J."/>
            <person name="Cole J."/>
            <person name="Wroblewski D."/>
            <person name="Mcginnis J."/>
            <person name="Musser K.A."/>
        </authorList>
    </citation>
    <scope>NUCLEOTIDE SEQUENCE [LARGE SCALE GENOMIC DNA]</scope>
    <source>
        <strain evidence="7">DSM 19151</strain>
    </source>
</reference>
<dbReference type="CDD" id="cd08422">
    <property type="entry name" value="PBP2_CrgA_like"/>
    <property type="match status" value="1"/>
</dbReference>